<dbReference type="PANTHER" id="PTHR41313">
    <property type="entry name" value="ADENINE-SPECIFIC METHYLTRANSFERASE"/>
    <property type="match status" value="1"/>
</dbReference>
<comment type="caution">
    <text evidence="3">The sequence shown here is derived from an EMBL/GenBank/DDBJ whole genome shotgun (WGS) entry which is preliminary data.</text>
</comment>
<dbReference type="Gene3D" id="3.40.50.150">
    <property type="entry name" value="Vaccinia Virus protein VP39"/>
    <property type="match status" value="1"/>
</dbReference>
<reference evidence="3 4" key="1">
    <citation type="submission" date="2024-09" db="EMBL/GenBank/DDBJ databases">
        <authorList>
            <person name="Sun Q."/>
            <person name="Mori K."/>
        </authorList>
    </citation>
    <scope>NUCLEOTIDE SEQUENCE [LARGE SCALE GENOMIC DNA]</scope>
    <source>
        <strain evidence="3 4">CCM 7957</strain>
    </source>
</reference>
<evidence type="ECO:0000259" key="2">
    <source>
        <dbReference type="PROSITE" id="PS51194"/>
    </source>
</evidence>
<evidence type="ECO:0000313" key="4">
    <source>
        <dbReference type="Proteomes" id="UP001589783"/>
    </source>
</evidence>
<dbReference type="Gene3D" id="3.40.50.300">
    <property type="entry name" value="P-loop containing nucleotide triphosphate hydrolases"/>
    <property type="match status" value="2"/>
</dbReference>
<dbReference type="CDD" id="cd02440">
    <property type="entry name" value="AdoMet_MTases"/>
    <property type="match status" value="1"/>
</dbReference>
<gene>
    <name evidence="3" type="ORF">ACFFJD_01945</name>
</gene>
<dbReference type="EMBL" id="JBHLWV010000006">
    <property type="protein sequence ID" value="MFC0313615.1"/>
    <property type="molecule type" value="Genomic_DNA"/>
</dbReference>
<name>A0ABV6H5U7_9ACTN</name>
<evidence type="ECO:0000313" key="3">
    <source>
        <dbReference type="EMBL" id="MFC0313615.1"/>
    </source>
</evidence>
<evidence type="ECO:0000256" key="1">
    <source>
        <dbReference type="SAM" id="Coils"/>
    </source>
</evidence>
<dbReference type="PROSITE" id="PS51194">
    <property type="entry name" value="HELICASE_CTER"/>
    <property type="match status" value="1"/>
</dbReference>
<keyword evidence="4" id="KW-1185">Reference proteome</keyword>
<dbReference type="SUPFAM" id="SSF53335">
    <property type="entry name" value="S-adenosyl-L-methionine-dependent methyltransferases"/>
    <property type="match status" value="1"/>
</dbReference>
<proteinExistence type="predicted"/>
<protein>
    <submittedName>
        <fullName evidence="3">Methyltransferase type 11</fullName>
    </submittedName>
</protein>
<feature type="domain" description="Helicase C-terminal" evidence="2">
    <location>
        <begin position="1156"/>
        <end position="1322"/>
    </location>
</feature>
<organism evidence="3 4">
    <name type="scientific">Gordonia phosphorivorans</name>
    <dbReference type="NCBI Taxonomy" id="1056982"/>
    <lineage>
        <taxon>Bacteria</taxon>
        <taxon>Bacillati</taxon>
        <taxon>Actinomycetota</taxon>
        <taxon>Actinomycetes</taxon>
        <taxon>Mycobacteriales</taxon>
        <taxon>Gordoniaceae</taxon>
        <taxon>Gordonia</taxon>
    </lineage>
</organism>
<dbReference type="InterPro" id="IPR001650">
    <property type="entry name" value="Helicase_C-like"/>
</dbReference>
<accession>A0ABV6H5U7</accession>
<dbReference type="GO" id="GO:0032259">
    <property type="term" value="P:methylation"/>
    <property type="evidence" value="ECO:0007669"/>
    <property type="project" value="UniProtKB-KW"/>
</dbReference>
<dbReference type="InterPro" id="IPR027417">
    <property type="entry name" value="P-loop_NTPase"/>
</dbReference>
<dbReference type="SUPFAM" id="SSF52540">
    <property type="entry name" value="P-loop containing nucleoside triphosphate hydrolases"/>
    <property type="match status" value="2"/>
</dbReference>
<dbReference type="GO" id="GO:0008168">
    <property type="term" value="F:methyltransferase activity"/>
    <property type="evidence" value="ECO:0007669"/>
    <property type="project" value="UniProtKB-KW"/>
</dbReference>
<dbReference type="PANTHER" id="PTHR41313:SF1">
    <property type="entry name" value="DNA METHYLASE ADENINE-SPECIFIC DOMAIN-CONTAINING PROTEIN"/>
    <property type="match status" value="1"/>
</dbReference>
<dbReference type="Proteomes" id="UP001589783">
    <property type="component" value="Unassembled WGS sequence"/>
</dbReference>
<dbReference type="InterPro" id="IPR029063">
    <property type="entry name" value="SAM-dependent_MTases_sf"/>
</dbReference>
<sequence length="1547" mass="168838">MTALTEIRGGTTPTAAHLAAMRAFPGWGPLAPLFDNSTDTKGMQQMAALSAAADGLDLHAVSTTLDTSFYTPAHLIESMWALLGAAGFTGGRVLDLGCGTARFLDHKPAGLPVLYTGVEIEPVTAEIARTLHPEADILTQDVSEPVPSAGFDATIGNVPFAATTVRDGALQVPLHAYCALKAARLTRPGGYVVIVCSRYLLDSNDGQARAALAKYTNLVGAVRLPSRYFASEGTDVVADLLIMQVRPSLDGAEQGSGWPVGVDRLGASQVPVSTYWSSHPQHVAGTMTETGFSRSPLAVHADDPRAAAEAAITAAAAHLTPMTAASAAEQFADVPLTDGQGRAEGSFHAVDDMVVRISNGRAAPVSRPGNELRALIGLRDAVDELLAADADYSRDDTDVAPLRERTRALYTDYLAAFGPLNRGKLVDGPIDPDTGAPAVRWQTPTMGGFRHDPGYTRVLAVEVFDRNNDTARPADILQRRVNRRPEPVTRADSPAEALAVSLGEGSLDLARIAGLLDLPDESEAAAALGDRIYHDPSLNSWVRACDYLSGQVRRKLATARLAAITDARYLTNVAALEKVQPPWLTATDIRIELGSPLITAADVEQFAVEVLGAHHACVVYTALAGHWEVDLSGVRTQGLIEFGTSRAHPEKLLQYGLNARVPVIKDTVDDPATGKKRQVRNINETEAAVAKLGEVADRFAEWVWQCPDRARRIEHDYNHRFNALVPRTPDGSHLQFPRLADGVNLWKHQKDWVDYALTAKSAVCGFEVGLGKTLASVTLAVTLRDLGLANRPMIAIPDHLIEQISAEAHRSHPTCKFLVVTRDDLTRERRRLFAARCATGDWDAVIITHTGFSSIPMPADYERAQLRAEIDMIGEHMRESGVRSKRLAGMLRTAEQRLRRLRTNSDPLTVTFDQLGVDHVSVDEADRFRRLPITTTSDGFSMGSSMRAYDLYLKIQWLRERAEGRPYAAALTGTPFVNSLAESYVLQKMYAPQHLSAAGVESFDTWAAQFVRFQTVIEVAPDGSGFRSQRRPAVIQNLPELRSMLREFMMLVRADDVGIVRPEARFHTVTAEPSPAAAEYKRELVARSEALRSRRITDLRVDNMLKICGDGRSVALDTHLVGVPEVPGHVTKLVLAADKIAEHYKAGLTRTFPGSEVPGVFQFVMCDFGTPHRDDTRTYGRLRRLLIDRGVPAHMIRFIHEAKGPKAREALFAACRAGQVAALVGSSTLSGLGVNAQLRAVALHHLDLSWTAAAFEQRNGRIIRHGNAHDSVDIYSYCTAGTFDAFMAGVVERKARGFAHLYRMDSLAREIDDISDTVMTVAELKAAATGNDLLLRQHELRMQVRALRNLRSTSMQGVVAARQRAQQDRRRAEELIATATTLRGVQGLTSKVDVDAATRILTQQQDWSAVTIANLQVSTYTYTRMQVQIVNRLGALRLDLTYRQQSVSSREVPYAVRRHGARRIAEWAQRSVAAWSRGLEEQVAQLLADAQQLRAAADDAESAAATVTFDRQHELDQLMADLDQINTEIAAVADADEVANDNVDTAA</sequence>
<feature type="coiled-coil region" evidence="1">
    <location>
        <begin position="1476"/>
        <end position="1535"/>
    </location>
</feature>
<keyword evidence="1" id="KW-0175">Coiled coil</keyword>
<keyword evidence="3" id="KW-0808">Transferase</keyword>
<dbReference type="RefSeq" id="WP_382360122.1">
    <property type="nucleotide sequence ID" value="NZ_JBHLWV010000006.1"/>
</dbReference>
<keyword evidence="3" id="KW-0489">Methyltransferase</keyword>
<dbReference type="InterPro" id="IPR052933">
    <property type="entry name" value="DNA_Protect_Modify"/>
</dbReference>
<dbReference type="SMART" id="SM00490">
    <property type="entry name" value="HELICc"/>
    <property type="match status" value="1"/>
</dbReference>